<evidence type="ECO:0000313" key="3">
    <source>
        <dbReference type="Proteomes" id="UP001151760"/>
    </source>
</evidence>
<feature type="compositionally biased region" description="Basic and acidic residues" evidence="1">
    <location>
        <begin position="36"/>
        <end position="50"/>
    </location>
</feature>
<keyword evidence="3" id="KW-1185">Reference proteome</keyword>
<dbReference type="InterPro" id="IPR038765">
    <property type="entry name" value="Papain-like_cys_pep_sf"/>
</dbReference>
<reference evidence="2" key="2">
    <citation type="submission" date="2022-01" db="EMBL/GenBank/DDBJ databases">
        <authorList>
            <person name="Yamashiro T."/>
            <person name="Shiraishi A."/>
            <person name="Satake H."/>
            <person name="Nakayama K."/>
        </authorList>
    </citation>
    <scope>NUCLEOTIDE SEQUENCE</scope>
</reference>
<reference evidence="2" key="1">
    <citation type="journal article" date="2022" name="Int. J. Mol. Sci.">
        <title>Draft Genome of Tanacetum Coccineum: Genomic Comparison of Closely Related Tanacetum-Family Plants.</title>
        <authorList>
            <person name="Yamashiro T."/>
            <person name="Shiraishi A."/>
            <person name="Nakayama K."/>
            <person name="Satake H."/>
        </authorList>
    </citation>
    <scope>NUCLEOTIDE SEQUENCE</scope>
</reference>
<feature type="compositionally biased region" description="Acidic residues" evidence="1">
    <location>
        <begin position="400"/>
        <end position="434"/>
    </location>
</feature>
<protein>
    <submittedName>
        <fullName evidence="2">Peptidase C48, SUMO/sentrin/Ubl1</fullName>
    </submittedName>
</protein>
<accession>A0ABQ4XDN6</accession>
<evidence type="ECO:0000313" key="2">
    <source>
        <dbReference type="EMBL" id="GJS63140.1"/>
    </source>
</evidence>
<feature type="compositionally biased region" description="Basic and acidic residues" evidence="1">
    <location>
        <begin position="440"/>
        <end position="453"/>
    </location>
</feature>
<feature type="compositionally biased region" description="Acidic residues" evidence="1">
    <location>
        <begin position="486"/>
        <end position="495"/>
    </location>
</feature>
<feature type="region of interest" description="Disordered" evidence="1">
    <location>
        <begin position="28"/>
        <end position="50"/>
    </location>
</feature>
<dbReference type="PANTHER" id="PTHR34835:SF90">
    <property type="entry name" value="AMINOTRANSFERASE-LIKE PLANT MOBILE DOMAIN-CONTAINING PROTEIN"/>
    <property type="match status" value="1"/>
</dbReference>
<comment type="caution">
    <text evidence="2">The sequence shown here is derived from an EMBL/GenBank/DDBJ whole genome shotgun (WGS) entry which is preliminary data.</text>
</comment>
<evidence type="ECO:0000256" key="1">
    <source>
        <dbReference type="SAM" id="MobiDB-lite"/>
    </source>
</evidence>
<organism evidence="2 3">
    <name type="scientific">Tanacetum coccineum</name>
    <dbReference type="NCBI Taxonomy" id="301880"/>
    <lineage>
        <taxon>Eukaryota</taxon>
        <taxon>Viridiplantae</taxon>
        <taxon>Streptophyta</taxon>
        <taxon>Embryophyta</taxon>
        <taxon>Tracheophyta</taxon>
        <taxon>Spermatophyta</taxon>
        <taxon>Magnoliopsida</taxon>
        <taxon>eudicotyledons</taxon>
        <taxon>Gunneridae</taxon>
        <taxon>Pentapetalae</taxon>
        <taxon>asterids</taxon>
        <taxon>campanulids</taxon>
        <taxon>Asterales</taxon>
        <taxon>Asteraceae</taxon>
        <taxon>Asteroideae</taxon>
        <taxon>Anthemideae</taxon>
        <taxon>Anthemidinae</taxon>
        <taxon>Tanacetum</taxon>
    </lineage>
</organism>
<feature type="region of interest" description="Disordered" evidence="1">
    <location>
        <begin position="392"/>
        <end position="495"/>
    </location>
</feature>
<gene>
    <name evidence="2" type="ORF">Tco_0677704</name>
</gene>
<sequence length="811" mass="91864">MKNSSDSLSSSVDEKELRHLLKKLKNIKQEDSDESVSDRKMKYKKKEKELTPSEAAHEEYLKHYPTLRARAVLKSLFAAIRGSQVDMWSFLSEVGFNSFHNLAIDEIPSRVGRFCVANFNSFTYKLSLDSGDSIHVTPSKIHDILGIPVGGISLFSLEARPVEHEFVKSWVDQFSPKPLKKIRVGDIASKLIFAHEVDFLFKVNFLTLFTNTIGRVAGLKGEICLDVVRRLREDSDISKIDWCGYIHSCLEDSEIPKKRTVQYLGPFLFLILLYFDSTKFDGFPVVRTRPAIRAWNSTLMRQREKLELDAHVLGILELHDESTGGGSIVTSEKENLIKKAEEKLSIVCSERVFLEGCLMTASEKYPGDRKFFEIHQKYAEVFKNPIEFGYHESSLGDDRNGDDDTGNGDDDDRNGDDDAGVDDDVNEDDYDNVDGNDSSVTDKEVRVEDDGNRVVDGNGDGQDDNGGSKKQVESTEKQSVDPTDPTGEENVFEEENDITCTPESYTQWLDANADFVLEGDALDAINLDIVRMEESDAGPVTPERLATRVSKLSPSPEKRRVKPSSYLLSPYMNKTTKVLPKITRLEFIVGNSLFAMRGDKIEHVFETSFGLEKVFGIRLNMETLAPGLWIDANVVDCWGEVLNYEERFRKAGSLSRHFFPTGCITLSMFDETYATDEERWKNFLAQVSAQFKDNVNGLALNGIDLAKILKLKWKTKTNFRDCGIFTMLHMESYSGQTASTWDCGLVSESKLQCDMLRRLRFKFATKILLHEINVHAPKMLELAKEFDKLDPREKLSIVVEAVKNRGERERS</sequence>
<dbReference type="PANTHER" id="PTHR34835">
    <property type="entry name" value="OS07G0283600 PROTEIN-RELATED"/>
    <property type="match status" value="1"/>
</dbReference>
<feature type="compositionally biased region" description="Basic and acidic residues" evidence="1">
    <location>
        <begin position="466"/>
        <end position="479"/>
    </location>
</feature>
<dbReference type="EMBL" id="BQNB010009409">
    <property type="protein sequence ID" value="GJS63140.1"/>
    <property type="molecule type" value="Genomic_DNA"/>
</dbReference>
<proteinExistence type="predicted"/>
<dbReference type="Proteomes" id="UP001151760">
    <property type="component" value="Unassembled WGS sequence"/>
</dbReference>
<name>A0ABQ4XDN6_9ASTR</name>
<dbReference type="SUPFAM" id="SSF54001">
    <property type="entry name" value="Cysteine proteinases"/>
    <property type="match status" value="1"/>
</dbReference>